<protein>
    <submittedName>
        <fullName evidence="3">Uncharacterized protein</fullName>
    </submittedName>
</protein>
<reference evidence="4" key="1">
    <citation type="journal article" date="2014" name="Sci. Data">
        <title>Genomes of diverse isolates of the marine cyanobacterium Prochlorococcus.</title>
        <authorList>
            <person name="Biller S."/>
            <person name="Berube P."/>
            <person name="Thompson J."/>
            <person name="Kelly L."/>
            <person name="Roggensack S."/>
            <person name="Awad L."/>
            <person name="Roache-Johnson K."/>
            <person name="Ding H."/>
            <person name="Giovannoni S.J."/>
            <person name="Moore L.R."/>
            <person name="Chisholm S.W."/>
        </authorList>
    </citation>
    <scope>NUCLEOTIDE SEQUENCE [LARGE SCALE GENOMIC DNA]</scope>
</reference>
<evidence type="ECO:0000256" key="1">
    <source>
        <dbReference type="SAM" id="MobiDB-lite"/>
    </source>
</evidence>
<keyword evidence="2" id="KW-0812">Transmembrane</keyword>
<keyword evidence="2" id="KW-0472">Membrane</keyword>
<dbReference type="EMBL" id="JNAR01000010">
    <property type="protein sequence ID" value="KGG09351.1"/>
    <property type="molecule type" value="Genomic_DNA"/>
</dbReference>
<name>A0A0A2B652_PROMR</name>
<organism evidence="3 4">
    <name type="scientific">Prochlorococcus marinus str. MIT 9401</name>
    <dbReference type="NCBI Taxonomy" id="167551"/>
    <lineage>
        <taxon>Bacteria</taxon>
        <taxon>Bacillati</taxon>
        <taxon>Cyanobacteriota</taxon>
        <taxon>Cyanophyceae</taxon>
        <taxon>Synechococcales</taxon>
        <taxon>Prochlorococcaceae</taxon>
        <taxon>Prochlorococcus</taxon>
    </lineage>
</organism>
<keyword evidence="2" id="KW-1133">Transmembrane helix</keyword>
<feature type="transmembrane region" description="Helical" evidence="2">
    <location>
        <begin position="37"/>
        <end position="58"/>
    </location>
</feature>
<dbReference type="Proteomes" id="UP000030481">
    <property type="component" value="Unassembled WGS sequence"/>
</dbReference>
<proteinExistence type="predicted"/>
<evidence type="ECO:0000313" key="3">
    <source>
        <dbReference type="EMBL" id="KGG09351.1"/>
    </source>
</evidence>
<dbReference type="RefSeq" id="WP_032516751.1">
    <property type="nucleotide sequence ID" value="NZ_JNAR01000010.1"/>
</dbReference>
<gene>
    <name evidence="3" type="ORF">EV01_0750</name>
</gene>
<accession>A0A0A2B652</accession>
<comment type="caution">
    <text evidence="3">The sequence shown here is derived from an EMBL/GenBank/DDBJ whole genome shotgun (WGS) entry which is preliminary data.</text>
</comment>
<dbReference type="AlphaFoldDB" id="A0A0A2B652"/>
<feature type="compositionally biased region" description="Basic and acidic residues" evidence="1">
    <location>
        <begin position="1"/>
        <end position="23"/>
    </location>
</feature>
<sequence length="59" mass="6964">MGEAKRREKLGLPPREKKKEKQTSKNQLNKILNKYPYLPFILGFSLLAILIIDLVNYYK</sequence>
<evidence type="ECO:0000313" key="4">
    <source>
        <dbReference type="Proteomes" id="UP000030481"/>
    </source>
</evidence>
<feature type="region of interest" description="Disordered" evidence="1">
    <location>
        <begin position="1"/>
        <end position="25"/>
    </location>
</feature>
<evidence type="ECO:0000256" key="2">
    <source>
        <dbReference type="SAM" id="Phobius"/>
    </source>
</evidence>